<sequence>MSSLPVPPIKTLIPVPDNDDDNKVIKYKYFIQFNPMAYYRPYCEALKLMMPYWCNKSEYSHEEVSNLLKQVYNHLATPSIIQLENENLIDSCVGMSIRHWLTLIHDNLSHQFCLADWHDTIAHSMPEVCPSHVLHRLLPNAPLSGEEDFDIDKLLTILESYLLQHAIFSGTRLHPRITANNTDFPSHVFDRFPTLLANVEEEEEVIVFSDPPAKKVSPATPAHPVASSSTAAPLIPPRSTRPPWTPMSLISLIVHSLGQP</sequence>
<feature type="region of interest" description="Disordered" evidence="1">
    <location>
        <begin position="215"/>
        <end position="240"/>
    </location>
</feature>
<dbReference type="Proteomes" id="UP000218334">
    <property type="component" value="Unassembled WGS sequence"/>
</dbReference>
<dbReference type="EMBL" id="KZ293489">
    <property type="protein sequence ID" value="PBK60267.1"/>
    <property type="molecule type" value="Genomic_DNA"/>
</dbReference>
<evidence type="ECO:0000313" key="3">
    <source>
        <dbReference type="Proteomes" id="UP000218334"/>
    </source>
</evidence>
<accession>A0A2H3B6Q4</accession>
<evidence type="ECO:0000256" key="1">
    <source>
        <dbReference type="SAM" id="MobiDB-lite"/>
    </source>
</evidence>
<name>A0A2H3B6Q4_9AGAR</name>
<gene>
    <name evidence="2" type="ORF">ARMSODRAFT_1026660</name>
</gene>
<evidence type="ECO:0000313" key="2">
    <source>
        <dbReference type="EMBL" id="PBK60267.1"/>
    </source>
</evidence>
<protein>
    <submittedName>
        <fullName evidence="2">Uncharacterized protein</fullName>
    </submittedName>
</protein>
<proteinExistence type="predicted"/>
<dbReference type="AlphaFoldDB" id="A0A2H3B6Q4"/>
<keyword evidence="3" id="KW-1185">Reference proteome</keyword>
<organism evidence="2 3">
    <name type="scientific">Armillaria solidipes</name>
    <dbReference type="NCBI Taxonomy" id="1076256"/>
    <lineage>
        <taxon>Eukaryota</taxon>
        <taxon>Fungi</taxon>
        <taxon>Dikarya</taxon>
        <taxon>Basidiomycota</taxon>
        <taxon>Agaricomycotina</taxon>
        <taxon>Agaricomycetes</taxon>
        <taxon>Agaricomycetidae</taxon>
        <taxon>Agaricales</taxon>
        <taxon>Marasmiineae</taxon>
        <taxon>Physalacriaceae</taxon>
        <taxon>Armillaria</taxon>
    </lineage>
</organism>
<reference evidence="3" key="1">
    <citation type="journal article" date="2017" name="Nat. Ecol. Evol.">
        <title>Genome expansion and lineage-specific genetic innovations in the forest pathogenic fungi Armillaria.</title>
        <authorList>
            <person name="Sipos G."/>
            <person name="Prasanna A.N."/>
            <person name="Walter M.C."/>
            <person name="O'Connor E."/>
            <person name="Balint B."/>
            <person name="Krizsan K."/>
            <person name="Kiss B."/>
            <person name="Hess J."/>
            <person name="Varga T."/>
            <person name="Slot J."/>
            <person name="Riley R."/>
            <person name="Boka B."/>
            <person name="Rigling D."/>
            <person name="Barry K."/>
            <person name="Lee J."/>
            <person name="Mihaltcheva S."/>
            <person name="LaButti K."/>
            <person name="Lipzen A."/>
            <person name="Waldron R."/>
            <person name="Moloney N.M."/>
            <person name="Sperisen C."/>
            <person name="Kredics L."/>
            <person name="Vagvoelgyi C."/>
            <person name="Patrignani A."/>
            <person name="Fitzpatrick D."/>
            <person name="Nagy I."/>
            <person name="Doyle S."/>
            <person name="Anderson J.B."/>
            <person name="Grigoriev I.V."/>
            <person name="Gueldener U."/>
            <person name="Muensterkoetter M."/>
            <person name="Nagy L.G."/>
        </authorList>
    </citation>
    <scope>NUCLEOTIDE SEQUENCE [LARGE SCALE GENOMIC DNA]</scope>
    <source>
        <strain evidence="3">28-4</strain>
    </source>
</reference>